<comment type="caution">
    <text evidence="4">The sequence shown here is derived from an EMBL/GenBank/DDBJ whole genome shotgun (WGS) entry which is preliminary data.</text>
</comment>
<feature type="transmembrane region" description="Helical" evidence="2">
    <location>
        <begin position="1089"/>
        <end position="1110"/>
    </location>
</feature>
<dbReference type="GO" id="GO:0005979">
    <property type="term" value="P:regulation of glycogen biosynthetic process"/>
    <property type="evidence" value="ECO:0007669"/>
    <property type="project" value="TreeGrafter"/>
</dbReference>
<feature type="region of interest" description="Disordered" evidence="1">
    <location>
        <begin position="853"/>
        <end position="882"/>
    </location>
</feature>
<feature type="compositionally biased region" description="Basic and acidic residues" evidence="1">
    <location>
        <begin position="386"/>
        <end position="400"/>
    </location>
</feature>
<evidence type="ECO:0000256" key="1">
    <source>
        <dbReference type="SAM" id="MobiDB-lite"/>
    </source>
</evidence>
<feature type="region of interest" description="Disordered" evidence="1">
    <location>
        <begin position="520"/>
        <end position="574"/>
    </location>
</feature>
<name>A0AAE0I5X0_9PEZI</name>
<keyword evidence="5" id="KW-1185">Reference proteome</keyword>
<feature type="region of interest" description="Disordered" evidence="1">
    <location>
        <begin position="1"/>
        <end position="113"/>
    </location>
</feature>
<protein>
    <recommendedName>
        <fullName evidence="3">CBM21 domain-containing protein</fullName>
    </recommendedName>
</protein>
<feature type="region of interest" description="Disordered" evidence="1">
    <location>
        <begin position="692"/>
        <end position="713"/>
    </location>
</feature>
<feature type="compositionally biased region" description="Polar residues" evidence="1">
    <location>
        <begin position="360"/>
        <end position="375"/>
    </location>
</feature>
<feature type="transmembrane region" description="Helical" evidence="2">
    <location>
        <begin position="1061"/>
        <end position="1083"/>
    </location>
</feature>
<dbReference type="InterPro" id="IPR005036">
    <property type="entry name" value="CBM21_dom"/>
</dbReference>
<gene>
    <name evidence="4" type="ORF">B0H66DRAFT_623462</name>
</gene>
<feature type="domain" description="CBM21" evidence="3">
    <location>
        <begin position="187"/>
        <end position="299"/>
    </location>
</feature>
<feature type="compositionally biased region" description="Acidic residues" evidence="1">
    <location>
        <begin position="696"/>
        <end position="713"/>
    </location>
</feature>
<dbReference type="GO" id="GO:0008157">
    <property type="term" value="F:protein phosphatase 1 binding"/>
    <property type="evidence" value="ECO:0007669"/>
    <property type="project" value="TreeGrafter"/>
</dbReference>
<feature type="compositionally biased region" description="Low complexity" evidence="1">
    <location>
        <begin position="545"/>
        <end position="568"/>
    </location>
</feature>
<feature type="compositionally biased region" description="Low complexity" evidence="1">
    <location>
        <begin position="402"/>
        <end position="411"/>
    </location>
</feature>
<sequence length="1116" mass="125358">MDPEPDIPPFYSYTSPSRSDTKKSSRSFRSLRSKIPGSGKTDSPRDSTTVANDDPYQDRKPMTPGSSSQENDGEEFENDGLLVKLGHGQTGNKMSVRPVLPRSRRAPPSMPAVPTNSRAVHFDSHLEHVRHFLQLDRPLAISGASPPPDIVDSDSDYPFLGGDRSSSVSRSNLYEWTLIVTNFPEDTEARKAMPVRLERVWLSEDQKCLNGCISVANLDSVKVVVCRFTLDYWKTTSEVVAEYSNEILPDTTPRERFTFTIKLSDVPNLETKMLFLCIRYRVNGQEFWDNNSGLNFQVDFRKKLLPQRSEIRFRGKFWDNAQDDFGASFAAGIQAAKDSLATESGSPNMKSQGIISTTASEGNQEVAAGSSSAPNPISGFPFGVQKSDEKRQSFHSERGCSPRRPSGSDRSPQTEQQDADNRLEFMKPLSKTLERPVSSSPDRFDDYAFKEGKGPGEDANNSDDDIETHLPGDNQVVGVTYWRNTTPREEVPDPKVDPSIQNPYSTFLGFADSGALETPQTIIHENPETILDTPERDNDDDYTDSDQSSDISSLWDATSSERSSAATSGLPSGPIRLSMQELADVILDDNAGLAVTLMAAMTHPSLRSEDVLEEFKRLMGYYYRDLKKSSTSPDLDRIARLFKKSSGIIANEARKLLGLLHAAPLFPDPREKMSQREKNEMIQYLLEQAAGRSDGEVMDGEDDGSEEDDENEYPEISAARAFLKDGAPMQKFQADLRQFILDAARDHDVPMCTESLPRSLPNMVDEIWCRLRLNLPEPRISRGKRRIRWDLFKLYDDFDERLDSTALNELERCLNRASSTKRNNNSCQNEGKSIVSRAWSWVARHTPLLSLQPGSRSAEMDLPTYNSTTTTNSTNGENSTRSTEPTRLLYLLYCTSKGTYGVKFHQNLIHDKLNDQELFRFLRTVYTRARKETKWLTLRTTTNISLCKFFVDSSHYASVRKHDQGCNVLEGTRGCVCLPPSNLVGPDREYLCHPIPPNLLPPFEKNYLMHYFLHPEDLSPDQAWAFTQLPKRMDSTLQPGTESFVPGWGIYFEDGWHFKTIYLLVSLATVVGSLIFGVCWGVLKLDVQGAFGITGYWVAVVGMGLGFLTLRSTDKL</sequence>
<dbReference type="InterPro" id="IPR038175">
    <property type="entry name" value="CBM21_dom_sf"/>
</dbReference>
<dbReference type="EMBL" id="JAUEDM010000004">
    <property type="protein sequence ID" value="KAK3319087.1"/>
    <property type="molecule type" value="Genomic_DNA"/>
</dbReference>
<feature type="compositionally biased region" description="Basic and acidic residues" evidence="1">
    <location>
        <begin position="442"/>
        <end position="456"/>
    </location>
</feature>
<reference evidence="4" key="1">
    <citation type="journal article" date="2023" name="Mol. Phylogenet. Evol.">
        <title>Genome-scale phylogeny and comparative genomics of the fungal order Sordariales.</title>
        <authorList>
            <person name="Hensen N."/>
            <person name="Bonometti L."/>
            <person name="Westerberg I."/>
            <person name="Brannstrom I.O."/>
            <person name="Guillou S."/>
            <person name="Cros-Aarteil S."/>
            <person name="Calhoun S."/>
            <person name="Haridas S."/>
            <person name="Kuo A."/>
            <person name="Mondo S."/>
            <person name="Pangilinan J."/>
            <person name="Riley R."/>
            <person name="LaButti K."/>
            <person name="Andreopoulos B."/>
            <person name="Lipzen A."/>
            <person name="Chen C."/>
            <person name="Yan M."/>
            <person name="Daum C."/>
            <person name="Ng V."/>
            <person name="Clum A."/>
            <person name="Steindorff A."/>
            <person name="Ohm R.A."/>
            <person name="Martin F."/>
            <person name="Silar P."/>
            <person name="Natvig D.O."/>
            <person name="Lalanne C."/>
            <person name="Gautier V."/>
            <person name="Ament-Velasquez S.L."/>
            <person name="Kruys A."/>
            <person name="Hutchinson M.I."/>
            <person name="Powell A.J."/>
            <person name="Barry K."/>
            <person name="Miller A.N."/>
            <person name="Grigoriev I.V."/>
            <person name="Debuchy R."/>
            <person name="Gladieux P."/>
            <person name="Hiltunen Thoren M."/>
            <person name="Johannesson H."/>
        </authorList>
    </citation>
    <scope>NUCLEOTIDE SEQUENCE</scope>
    <source>
        <strain evidence="4">CBS 118394</strain>
    </source>
</reference>
<evidence type="ECO:0000313" key="5">
    <source>
        <dbReference type="Proteomes" id="UP001283341"/>
    </source>
</evidence>
<evidence type="ECO:0000313" key="4">
    <source>
        <dbReference type="EMBL" id="KAK3319087.1"/>
    </source>
</evidence>
<dbReference type="PANTHER" id="PTHR12307">
    <property type="entry name" value="PROTEIN PHOSPHATASE 1 REGULATORY SUBUNIT"/>
    <property type="match status" value="1"/>
</dbReference>
<feature type="compositionally biased region" description="Low complexity" evidence="1">
    <location>
        <begin position="864"/>
        <end position="882"/>
    </location>
</feature>
<dbReference type="Gene3D" id="2.60.40.2440">
    <property type="entry name" value="Carbohydrate binding type-21 domain"/>
    <property type="match status" value="1"/>
</dbReference>
<evidence type="ECO:0000259" key="3">
    <source>
        <dbReference type="PROSITE" id="PS51159"/>
    </source>
</evidence>
<keyword evidence="2" id="KW-0812">Transmembrane</keyword>
<dbReference type="Pfam" id="PF03370">
    <property type="entry name" value="CBM_21"/>
    <property type="match status" value="1"/>
</dbReference>
<accession>A0AAE0I5X0</accession>
<organism evidence="4 5">
    <name type="scientific">Apodospora peruviana</name>
    <dbReference type="NCBI Taxonomy" id="516989"/>
    <lineage>
        <taxon>Eukaryota</taxon>
        <taxon>Fungi</taxon>
        <taxon>Dikarya</taxon>
        <taxon>Ascomycota</taxon>
        <taxon>Pezizomycotina</taxon>
        <taxon>Sordariomycetes</taxon>
        <taxon>Sordariomycetidae</taxon>
        <taxon>Sordariales</taxon>
        <taxon>Lasiosphaeriaceae</taxon>
        <taxon>Apodospora</taxon>
    </lineage>
</organism>
<dbReference type="PROSITE" id="PS51159">
    <property type="entry name" value="CBM21"/>
    <property type="match status" value="1"/>
</dbReference>
<dbReference type="Proteomes" id="UP001283341">
    <property type="component" value="Unassembled WGS sequence"/>
</dbReference>
<dbReference type="PANTHER" id="PTHR12307:SF36">
    <property type="entry name" value="GLYCOGEN-BINDING SUBUNIT 76A"/>
    <property type="match status" value="1"/>
</dbReference>
<dbReference type="GO" id="GO:0000164">
    <property type="term" value="C:protein phosphatase type 1 complex"/>
    <property type="evidence" value="ECO:0007669"/>
    <property type="project" value="TreeGrafter"/>
</dbReference>
<keyword evidence="2" id="KW-1133">Transmembrane helix</keyword>
<dbReference type="GO" id="GO:2001069">
    <property type="term" value="F:glycogen binding"/>
    <property type="evidence" value="ECO:0007669"/>
    <property type="project" value="TreeGrafter"/>
</dbReference>
<feature type="region of interest" description="Disordered" evidence="1">
    <location>
        <begin position="360"/>
        <end position="472"/>
    </location>
</feature>
<dbReference type="InterPro" id="IPR050782">
    <property type="entry name" value="PP1_regulatory_subunit_3"/>
</dbReference>
<proteinExistence type="predicted"/>
<reference evidence="4" key="2">
    <citation type="submission" date="2023-06" db="EMBL/GenBank/DDBJ databases">
        <authorList>
            <consortium name="Lawrence Berkeley National Laboratory"/>
            <person name="Haridas S."/>
            <person name="Hensen N."/>
            <person name="Bonometti L."/>
            <person name="Westerberg I."/>
            <person name="Brannstrom I.O."/>
            <person name="Guillou S."/>
            <person name="Cros-Aarteil S."/>
            <person name="Calhoun S."/>
            <person name="Kuo A."/>
            <person name="Mondo S."/>
            <person name="Pangilinan J."/>
            <person name="Riley R."/>
            <person name="Labutti K."/>
            <person name="Andreopoulos B."/>
            <person name="Lipzen A."/>
            <person name="Chen C."/>
            <person name="Yanf M."/>
            <person name="Daum C."/>
            <person name="Ng V."/>
            <person name="Clum A."/>
            <person name="Steindorff A."/>
            <person name="Ohm R."/>
            <person name="Martin F."/>
            <person name="Silar P."/>
            <person name="Natvig D."/>
            <person name="Lalanne C."/>
            <person name="Gautier V."/>
            <person name="Ament-Velasquez S.L."/>
            <person name="Kruys A."/>
            <person name="Hutchinson M.I."/>
            <person name="Powell A.J."/>
            <person name="Barry K."/>
            <person name="Miller A.N."/>
            <person name="Grigoriev I.V."/>
            <person name="Debuchy R."/>
            <person name="Gladieux P."/>
            <person name="Thoren M.H."/>
            <person name="Johannesson H."/>
        </authorList>
    </citation>
    <scope>NUCLEOTIDE SEQUENCE</scope>
    <source>
        <strain evidence="4">CBS 118394</strain>
    </source>
</reference>
<keyword evidence="2" id="KW-0472">Membrane</keyword>
<evidence type="ECO:0000256" key="2">
    <source>
        <dbReference type="SAM" id="Phobius"/>
    </source>
</evidence>
<dbReference type="AlphaFoldDB" id="A0AAE0I5X0"/>